<dbReference type="SUPFAM" id="SSF54637">
    <property type="entry name" value="Thioesterase/thiol ester dehydrase-isomerase"/>
    <property type="match status" value="2"/>
</dbReference>
<dbReference type="GO" id="GO:0006637">
    <property type="term" value="P:acyl-CoA metabolic process"/>
    <property type="evidence" value="ECO:0007669"/>
    <property type="project" value="InterPro"/>
</dbReference>
<dbReference type="InterPro" id="IPR042171">
    <property type="entry name" value="Acyl-CoA_hotdog"/>
</dbReference>
<comment type="subunit">
    <text evidence="2">Homotetramer.</text>
</comment>
<dbReference type="CDD" id="cd03444">
    <property type="entry name" value="Thioesterase_II_repeat1"/>
    <property type="match status" value="1"/>
</dbReference>
<dbReference type="GO" id="GO:0047617">
    <property type="term" value="F:fatty acyl-CoA hydrolase activity"/>
    <property type="evidence" value="ECO:0007669"/>
    <property type="project" value="UniProtKB-EC"/>
</dbReference>
<comment type="similarity">
    <text evidence="1">Belongs to the C/M/P thioester hydrolase family.</text>
</comment>
<dbReference type="PANTHER" id="PTHR11066">
    <property type="entry name" value="ACYL-COA THIOESTERASE"/>
    <property type="match status" value="1"/>
</dbReference>
<proteinExistence type="inferred from homology"/>
<dbReference type="GO" id="GO:0009062">
    <property type="term" value="P:fatty acid catabolic process"/>
    <property type="evidence" value="ECO:0007669"/>
    <property type="project" value="TreeGrafter"/>
</dbReference>
<dbReference type="PANTHER" id="PTHR11066:SF34">
    <property type="entry name" value="ACYL-COENZYME A THIOESTERASE 8"/>
    <property type="match status" value="1"/>
</dbReference>
<keyword evidence="4" id="KW-0443">Lipid metabolism</keyword>
<evidence type="ECO:0000259" key="9">
    <source>
        <dbReference type="Pfam" id="PF02551"/>
    </source>
</evidence>
<evidence type="ECO:0000256" key="3">
    <source>
        <dbReference type="ARBA" id="ARBA00022801"/>
    </source>
</evidence>
<comment type="caution">
    <text evidence="11">The sequence shown here is derived from an EMBL/GenBank/DDBJ whole genome shotgun (WGS) entry which is preliminary data.</text>
</comment>
<dbReference type="Gene3D" id="2.40.160.210">
    <property type="entry name" value="Acyl-CoA thioesterase, double hotdog domain"/>
    <property type="match status" value="1"/>
</dbReference>
<evidence type="ECO:0000313" key="11">
    <source>
        <dbReference type="EMBL" id="TCK23758.1"/>
    </source>
</evidence>
<dbReference type="CDD" id="cd03445">
    <property type="entry name" value="Thioesterase_II_repeat2"/>
    <property type="match status" value="1"/>
</dbReference>
<gene>
    <name evidence="11" type="ORF">EV667_3599</name>
</gene>
<dbReference type="InterPro" id="IPR029069">
    <property type="entry name" value="HotDog_dom_sf"/>
</dbReference>
<evidence type="ECO:0000256" key="6">
    <source>
        <dbReference type="ARBA" id="ARBA00050943"/>
    </source>
</evidence>
<comment type="catalytic activity">
    <reaction evidence="6">
        <text>a fatty acyl-CoA + H2O = a fatty acid + CoA + H(+)</text>
        <dbReference type="Rhea" id="RHEA:16781"/>
        <dbReference type="ChEBI" id="CHEBI:15377"/>
        <dbReference type="ChEBI" id="CHEBI:15378"/>
        <dbReference type="ChEBI" id="CHEBI:28868"/>
        <dbReference type="ChEBI" id="CHEBI:57287"/>
        <dbReference type="ChEBI" id="CHEBI:77636"/>
        <dbReference type="EC" id="3.1.2.20"/>
    </reaction>
    <physiologicalReaction direction="left-to-right" evidence="6">
        <dbReference type="Rhea" id="RHEA:16782"/>
    </physiologicalReaction>
</comment>
<dbReference type="OrthoDB" id="9781019at2"/>
<dbReference type="FunFam" id="2.40.160.210:FF:000001">
    <property type="entry name" value="Acyl-CoA thioesterase II"/>
    <property type="match status" value="1"/>
</dbReference>
<accession>A0A4R1HNU7</accession>
<evidence type="ECO:0000259" key="10">
    <source>
        <dbReference type="Pfam" id="PF13622"/>
    </source>
</evidence>
<feature type="domain" description="Acyl-CoA thioesterase 2 C-terminal" evidence="9">
    <location>
        <begin position="171"/>
        <end position="280"/>
    </location>
</feature>
<evidence type="ECO:0000256" key="2">
    <source>
        <dbReference type="ARBA" id="ARBA00011881"/>
    </source>
</evidence>
<sequence>MTNSAAELVALLDLERLEDNLFRGDNPPESWPFRTRVFGGQVLAQALVAAQRTVEGAGAHSMHAYFLLAGDPNIPIIYDVERVRDGRSFATRRAVAIQHGRPIFIMSVSFHREEPGLEHQLDLDMVVPPPEQVPGIGDLPADVLAGLPAPVLNYWKRPRPIELRPIGLGETVAAPRRAVWFRANGALPDEADLHRAVLAYASDMTLLEATTALHGTSVLGESLQVASLDHALWLHRPFRADDWLLYAQDSPSAAGARGLARGLIYDRAGRLVASVAQEGLIRPVRPLATPPATPTAQASA</sequence>
<evidence type="ECO:0000313" key="12">
    <source>
        <dbReference type="Proteomes" id="UP000295030"/>
    </source>
</evidence>
<evidence type="ECO:0000256" key="5">
    <source>
        <dbReference type="ARBA" id="ARBA00038894"/>
    </source>
</evidence>
<dbReference type="EMBL" id="SMFY01000003">
    <property type="protein sequence ID" value="TCK23758.1"/>
    <property type="molecule type" value="Genomic_DNA"/>
</dbReference>
<dbReference type="AlphaFoldDB" id="A0A4R1HNU7"/>
<keyword evidence="3" id="KW-0378">Hydrolase</keyword>
<evidence type="ECO:0000256" key="1">
    <source>
        <dbReference type="ARBA" id="ARBA00006538"/>
    </source>
</evidence>
<evidence type="ECO:0000256" key="7">
    <source>
        <dbReference type="ARBA" id="ARBA00071120"/>
    </source>
</evidence>
<dbReference type="InterPro" id="IPR003703">
    <property type="entry name" value="Acyl_CoA_thio"/>
</dbReference>
<dbReference type="Pfam" id="PF13622">
    <property type="entry name" value="4HBT_3"/>
    <property type="match status" value="1"/>
</dbReference>
<dbReference type="RefSeq" id="WP_131836684.1">
    <property type="nucleotide sequence ID" value="NZ_SMFY01000003.1"/>
</dbReference>
<protein>
    <recommendedName>
        <fullName evidence="7">Acyl-CoA thioesterase 2</fullName>
        <ecNumber evidence="5">3.1.2.20</ecNumber>
    </recommendedName>
    <alternativeName>
        <fullName evidence="8">Thioesterase II</fullName>
    </alternativeName>
</protein>
<evidence type="ECO:0000256" key="4">
    <source>
        <dbReference type="ARBA" id="ARBA00023098"/>
    </source>
</evidence>
<keyword evidence="12" id="KW-1185">Reference proteome</keyword>
<evidence type="ECO:0000256" key="8">
    <source>
        <dbReference type="ARBA" id="ARBA00079653"/>
    </source>
</evidence>
<dbReference type="InterPro" id="IPR025652">
    <property type="entry name" value="TesB_C"/>
</dbReference>
<name>A0A4R1HNU7_ANCAQ</name>
<dbReference type="EC" id="3.1.2.20" evidence="5"/>
<dbReference type="Proteomes" id="UP000295030">
    <property type="component" value="Unassembled WGS sequence"/>
</dbReference>
<dbReference type="Pfam" id="PF02551">
    <property type="entry name" value="Acyl_CoA_thio"/>
    <property type="match status" value="1"/>
</dbReference>
<organism evidence="11 12">
    <name type="scientific">Ancylobacter aquaticus</name>
    <dbReference type="NCBI Taxonomy" id="100"/>
    <lineage>
        <taxon>Bacteria</taxon>
        <taxon>Pseudomonadati</taxon>
        <taxon>Pseudomonadota</taxon>
        <taxon>Alphaproteobacteria</taxon>
        <taxon>Hyphomicrobiales</taxon>
        <taxon>Xanthobacteraceae</taxon>
        <taxon>Ancylobacter</taxon>
    </lineage>
</organism>
<reference evidence="11 12" key="1">
    <citation type="submission" date="2019-03" db="EMBL/GenBank/DDBJ databases">
        <title>Genomic Encyclopedia of Type Strains, Phase IV (KMG-IV): sequencing the most valuable type-strain genomes for metagenomic binning, comparative biology and taxonomic classification.</title>
        <authorList>
            <person name="Goeker M."/>
        </authorList>
    </citation>
    <scope>NUCLEOTIDE SEQUENCE [LARGE SCALE GENOMIC DNA]</scope>
    <source>
        <strain evidence="11 12">DSM 101</strain>
    </source>
</reference>
<dbReference type="InterPro" id="IPR049449">
    <property type="entry name" value="TesB_ACOT8-like_N"/>
</dbReference>
<feature type="domain" description="Acyl-CoA thioesterase-like N-terminal HotDog" evidence="10">
    <location>
        <begin position="28"/>
        <end position="111"/>
    </location>
</feature>